<dbReference type="AlphaFoldDB" id="A0A4Q7TW92"/>
<keyword evidence="2" id="KW-1185">Reference proteome</keyword>
<proteinExistence type="predicted"/>
<organism evidence="1 2">
    <name type="scientific">Leucobacter luti</name>
    <dbReference type="NCBI Taxonomy" id="340320"/>
    <lineage>
        <taxon>Bacteria</taxon>
        <taxon>Bacillati</taxon>
        <taxon>Actinomycetota</taxon>
        <taxon>Actinomycetes</taxon>
        <taxon>Micrococcales</taxon>
        <taxon>Microbacteriaceae</taxon>
        <taxon>Leucobacter</taxon>
    </lineage>
</organism>
<sequence>MSDLPMIRIGDGSSNENYRTCAVCGRDCEPEIFEGGEGVGIRVAFSCPEHGLHGVTDPFEGMR</sequence>
<dbReference type="OrthoDB" id="5076396at2"/>
<reference evidence="1 2" key="1">
    <citation type="journal article" date="2015" name="Stand. Genomic Sci.">
        <title>Genomic Encyclopedia of Bacterial and Archaeal Type Strains, Phase III: the genomes of soil and plant-associated and newly described type strains.</title>
        <authorList>
            <person name="Whitman W.B."/>
            <person name="Woyke T."/>
            <person name="Klenk H.P."/>
            <person name="Zhou Y."/>
            <person name="Lilburn T.G."/>
            <person name="Beck B.J."/>
            <person name="De Vos P."/>
            <person name="Vandamme P."/>
            <person name="Eisen J.A."/>
            <person name="Garrity G."/>
            <person name="Hugenholtz P."/>
            <person name="Kyrpides N.C."/>
        </authorList>
    </citation>
    <scope>NUCLEOTIDE SEQUENCE [LARGE SCALE GENOMIC DNA]</scope>
    <source>
        <strain evidence="1 2">RF6</strain>
    </source>
</reference>
<evidence type="ECO:0000313" key="2">
    <source>
        <dbReference type="Proteomes" id="UP000291832"/>
    </source>
</evidence>
<dbReference type="EMBL" id="SHKI01000005">
    <property type="protein sequence ID" value="RZT64617.1"/>
    <property type="molecule type" value="Genomic_DNA"/>
</dbReference>
<dbReference type="Proteomes" id="UP000291832">
    <property type="component" value="Unassembled WGS sequence"/>
</dbReference>
<accession>A0A4Q7TW92</accession>
<protein>
    <submittedName>
        <fullName evidence="1">Uncharacterized protein</fullName>
    </submittedName>
</protein>
<name>A0A4Q7TW92_9MICO</name>
<gene>
    <name evidence="1" type="ORF">EV139_2037</name>
</gene>
<comment type="caution">
    <text evidence="1">The sequence shown here is derived from an EMBL/GenBank/DDBJ whole genome shotgun (WGS) entry which is preliminary data.</text>
</comment>
<evidence type="ECO:0000313" key="1">
    <source>
        <dbReference type="EMBL" id="RZT64617.1"/>
    </source>
</evidence>
<dbReference type="RefSeq" id="WP_130454216.1">
    <property type="nucleotide sequence ID" value="NZ_QYAG01000001.1"/>
</dbReference>